<dbReference type="AlphaFoldDB" id="L0DME3"/>
<sequence>MRRAQSLALAVPILLTLAVASAVAIGAPDSASQAKSIALFNGKDLTGWHTFIRHPKAKEAVDPRTDPKGVFKVEDGVIHVSGEEFGCLTTDDEYENYRLTVEFKWGAKKWPPRENVVRDSGILVHCVGPDKVWNKSIECQIQEHDCGDFWMVDGTTLVIDGKTETRFKKKKKDGERPTGEWNTVEVICDGDKVINIVNGVVVNEGTEASVTKGKILLQSEGAEVYYRNIKLTPLTK</sequence>
<dbReference type="Gene3D" id="2.60.120.560">
    <property type="entry name" value="Exo-inulinase, domain 1"/>
    <property type="match status" value="1"/>
</dbReference>
<dbReference type="EMBL" id="CP003364">
    <property type="protein sequence ID" value="AGA30554.1"/>
    <property type="molecule type" value="Genomic_DNA"/>
</dbReference>
<evidence type="ECO:0000256" key="1">
    <source>
        <dbReference type="SAM" id="SignalP"/>
    </source>
</evidence>
<dbReference type="InterPro" id="IPR010496">
    <property type="entry name" value="AL/BT2_dom"/>
</dbReference>
<dbReference type="OrthoDB" id="259356at2"/>
<proteinExistence type="predicted"/>
<dbReference type="KEGG" id="saci:Sinac_6478"/>
<protein>
    <recommendedName>
        <fullName evidence="2">3-keto-alpha-glucoside-1,2-lyase/3-keto-2-hydroxy-glucal hydratase domain-containing protein</fullName>
    </recommendedName>
</protein>
<evidence type="ECO:0000313" key="4">
    <source>
        <dbReference type="Proteomes" id="UP000010798"/>
    </source>
</evidence>
<gene>
    <name evidence="3" type="ordered locus">Sinac_6478</name>
</gene>
<dbReference type="Pfam" id="PF06439">
    <property type="entry name" value="3keto-disac_hyd"/>
    <property type="match status" value="1"/>
</dbReference>
<name>L0DME3_SINAD</name>
<accession>L0DME3</accession>
<feature type="signal peptide" evidence="1">
    <location>
        <begin position="1"/>
        <end position="24"/>
    </location>
</feature>
<dbReference type="RefSeq" id="WP_015249637.1">
    <property type="nucleotide sequence ID" value="NC_019892.1"/>
</dbReference>
<keyword evidence="1" id="KW-0732">Signal</keyword>
<dbReference type="HOGENOM" id="CLU_073042_1_0_0"/>
<keyword evidence="4" id="KW-1185">Reference proteome</keyword>
<dbReference type="eggNOG" id="COG1413">
    <property type="taxonomic scope" value="Bacteria"/>
</dbReference>
<dbReference type="STRING" id="886293.Sinac_6478"/>
<feature type="chain" id="PRO_5003940420" description="3-keto-alpha-glucoside-1,2-lyase/3-keto-2-hydroxy-glucal hydratase domain-containing protein" evidence="1">
    <location>
        <begin position="25"/>
        <end position="236"/>
    </location>
</feature>
<organism evidence="3 4">
    <name type="scientific">Singulisphaera acidiphila (strain ATCC BAA-1392 / DSM 18658 / VKM B-2454 / MOB10)</name>
    <dbReference type="NCBI Taxonomy" id="886293"/>
    <lineage>
        <taxon>Bacteria</taxon>
        <taxon>Pseudomonadati</taxon>
        <taxon>Planctomycetota</taxon>
        <taxon>Planctomycetia</taxon>
        <taxon>Isosphaerales</taxon>
        <taxon>Isosphaeraceae</taxon>
        <taxon>Singulisphaera</taxon>
    </lineage>
</organism>
<reference evidence="3 4" key="1">
    <citation type="submission" date="2012-02" db="EMBL/GenBank/DDBJ databases">
        <title>Complete sequence of chromosome of Singulisphaera acidiphila DSM 18658.</title>
        <authorList>
            <consortium name="US DOE Joint Genome Institute (JGI-PGF)"/>
            <person name="Lucas S."/>
            <person name="Copeland A."/>
            <person name="Lapidus A."/>
            <person name="Glavina del Rio T."/>
            <person name="Dalin E."/>
            <person name="Tice H."/>
            <person name="Bruce D."/>
            <person name="Goodwin L."/>
            <person name="Pitluck S."/>
            <person name="Peters L."/>
            <person name="Ovchinnikova G."/>
            <person name="Chertkov O."/>
            <person name="Kyrpides N."/>
            <person name="Mavromatis K."/>
            <person name="Ivanova N."/>
            <person name="Brettin T."/>
            <person name="Detter J.C."/>
            <person name="Han C."/>
            <person name="Larimer F."/>
            <person name="Land M."/>
            <person name="Hauser L."/>
            <person name="Markowitz V."/>
            <person name="Cheng J.-F."/>
            <person name="Hugenholtz P."/>
            <person name="Woyke T."/>
            <person name="Wu D."/>
            <person name="Tindall B."/>
            <person name="Pomrenke H."/>
            <person name="Brambilla E."/>
            <person name="Klenk H.-P."/>
            <person name="Eisen J.A."/>
        </authorList>
    </citation>
    <scope>NUCLEOTIDE SEQUENCE [LARGE SCALE GENOMIC DNA]</scope>
    <source>
        <strain evidence="4">ATCC BAA-1392 / DSM 18658 / VKM B-2454 / MOB10</strain>
    </source>
</reference>
<feature type="domain" description="3-keto-alpha-glucoside-1,2-lyase/3-keto-2-hydroxy-glucal hydratase" evidence="2">
    <location>
        <begin position="36"/>
        <end position="231"/>
    </location>
</feature>
<evidence type="ECO:0000313" key="3">
    <source>
        <dbReference type="EMBL" id="AGA30554.1"/>
    </source>
</evidence>
<dbReference type="GO" id="GO:0016787">
    <property type="term" value="F:hydrolase activity"/>
    <property type="evidence" value="ECO:0007669"/>
    <property type="project" value="InterPro"/>
</dbReference>
<evidence type="ECO:0000259" key="2">
    <source>
        <dbReference type="Pfam" id="PF06439"/>
    </source>
</evidence>
<dbReference type="Proteomes" id="UP000010798">
    <property type="component" value="Chromosome"/>
</dbReference>